<keyword evidence="2" id="KW-1185">Reference proteome</keyword>
<dbReference type="AlphaFoldDB" id="A0A9K3IS59"/>
<dbReference type="Gramene" id="mRNA:HanXRQr2_Chr06g0253121">
    <property type="protein sequence ID" value="mRNA:HanXRQr2_Chr06g0253121"/>
    <property type="gene ID" value="HanXRQr2_Chr06g0253121"/>
</dbReference>
<comment type="caution">
    <text evidence="1">The sequence shown here is derived from an EMBL/GenBank/DDBJ whole genome shotgun (WGS) entry which is preliminary data.</text>
</comment>
<dbReference type="Proteomes" id="UP000215914">
    <property type="component" value="Unassembled WGS sequence"/>
</dbReference>
<reference evidence="1" key="1">
    <citation type="journal article" date="2017" name="Nature">
        <title>The sunflower genome provides insights into oil metabolism, flowering and Asterid evolution.</title>
        <authorList>
            <person name="Badouin H."/>
            <person name="Gouzy J."/>
            <person name="Grassa C.J."/>
            <person name="Murat F."/>
            <person name="Staton S.E."/>
            <person name="Cottret L."/>
            <person name="Lelandais-Briere C."/>
            <person name="Owens G.L."/>
            <person name="Carrere S."/>
            <person name="Mayjonade B."/>
            <person name="Legrand L."/>
            <person name="Gill N."/>
            <person name="Kane N.C."/>
            <person name="Bowers J.E."/>
            <person name="Hubner S."/>
            <person name="Bellec A."/>
            <person name="Berard A."/>
            <person name="Berges H."/>
            <person name="Blanchet N."/>
            <person name="Boniface M.C."/>
            <person name="Brunel D."/>
            <person name="Catrice O."/>
            <person name="Chaidir N."/>
            <person name="Claudel C."/>
            <person name="Donnadieu C."/>
            <person name="Faraut T."/>
            <person name="Fievet G."/>
            <person name="Helmstetter N."/>
            <person name="King M."/>
            <person name="Knapp S.J."/>
            <person name="Lai Z."/>
            <person name="Le Paslier M.C."/>
            <person name="Lippi Y."/>
            <person name="Lorenzon L."/>
            <person name="Mandel J.R."/>
            <person name="Marage G."/>
            <person name="Marchand G."/>
            <person name="Marquand E."/>
            <person name="Bret-Mestries E."/>
            <person name="Morien E."/>
            <person name="Nambeesan S."/>
            <person name="Nguyen T."/>
            <person name="Pegot-Espagnet P."/>
            <person name="Pouilly N."/>
            <person name="Raftis F."/>
            <person name="Sallet E."/>
            <person name="Schiex T."/>
            <person name="Thomas J."/>
            <person name="Vandecasteele C."/>
            <person name="Vares D."/>
            <person name="Vear F."/>
            <person name="Vautrin S."/>
            <person name="Crespi M."/>
            <person name="Mangin B."/>
            <person name="Burke J.M."/>
            <person name="Salse J."/>
            <person name="Munos S."/>
            <person name="Vincourt P."/>
            <person name="Rieseberg L.H."/>
            <person name="Langlade N.B."/>
        </authorList>
    </citation>
    <scope>NUCLEOTIDE SEQUENCE</scope>
    <source>
        <tissue evidence="1">Leaves</tissue>
    </source>
</reference>
<reference evidence="1" key="2">
    <citation type="submission" date="2020-06" db="EMBL/GenBank/DDBJ databases">
        <title>Helianthus annuus Genome sequencing and assembly Release 2.</title>
        <authorList>
            <person name="Gouzy J."/>
            <person name="Langlade N."/>
            <person name="Munos S."/>
        </authorList>
    </citation>
    <scope>NUCLEOTIDE SEQUENCE</scope>
    <source>
        <tissue evidence="1">Leaves</tissue>
    </source>
</reference>
<organism evidence="1 2">
    <name type="scientific">Helianthus annuus</name>
    <name type="common">Common sunflower</name>
    <dbReference type="NCBI Taxonomy" id="4232"/>
    <lineage>
        <taxon>Eukaryota</taxon>
        <taxon>Viridiplantae</taxon>
        <taxon>Streptophyta</taxon>
        <taxon>Embryophyta</taxon>
        <taxon>Tracheophyta</taxon>
        <taxon>Spermatophyta</taxon>
        <taxon>Magnoliopsida</taxon>
        <taxon>eudicotyledons</taxon>
        <taxon>Gunneridae</taxon>
        <taxon>Pentapetalae</taxon>
        <taxon>asterids</taxon>
        <taxon>campanulids</taxon>
        <taxon>Asterales</taxon>
        <taxon>Asteraceae</taxon>
        <taxon>Asteroideae</taxon>
        <taxon>Heliantheae alliance</taxon>
        <taxon>Heliantheae</taxon>
        <taxon>Helianthus</taxon>
    </lineage>
</organism>
<proteinExistence type="predicted"/>
<evidence type="ECO:0000313" key="2">
    <source>
        <dbReference type="Proteomes" id="UP000215914"/>
    </source>
</evidence>
<dbReference type="EMBL" id="MNCJ02000321">
    <property type="protein sequence ID" value="KAF5801873.1"/>
    <property type="molecule type" value="Genomic_DNA"/>
</dbReference>
<accession>A0A9K3IS59</accession>
<gene>
    <name evidence="1" type="ORF">HanXRQr2_Chr06g0253121</name>
</gene>
<evidence type="ECO:0000313" key="1">
    <source>
        <dbReference type="EMBL" id="KAF5801873.1"/>
    </source>
</evidence>
<sequence length="58" mass="6704">MLKINFGSVAALMVCGKDLRTRPVISRGTRFKKNLIMKMKIYTKEYITFCWCLVGCLI</sequence>
<name>A0A9K3IS59_HELAN</name>
<protein>
    <submittedName>
        <fullName evidence="1">Uncharacterized protein</fullName>
    </submittedName>
</protein>